<keyword evidence="10" id="KW-1185">Reference proteome</keyword>
<feature type="transmembrane region" description="Helical" evidence="7">
    <location>
        <begin position="302"/>
        <end position="324"/>
    </location>
</feature>
<evidence type="ECO:0000256" key="1">
    <source>
        <dbReference type="ARBA" id="ARBA00004141"/>
    </source>
</evidence>
<dbReference type="SUPFAM" id="SSF81324">
    <property type="entry name" value="Voltage-gated potassium channels"/>
    <property type="match status" value="1"/>
</dbReference>
<evidence type="ECO:0000256" key="6">
    <source>
        <dbReference type="SAM" id="MobiDB-lite"/>
    </source>
</evidence>
<organism evidence="9 10">
    <name type="scientific">Oryza sativa subsp. indica</name>
    <name type="common">Rice</name>
    <dbReference type="NCBI Taxonomy" id="39946"/>
    <lineage>
        <taxon>Eukaryota</taxon>
        <taxon>Viridiplantae</taxon>
        <taxon>Streptophyta</taxon>
        <taxon>Embryophyta</taxon>
        <taxon>Tracheophyta</taxon>
        <taxon>Spermatophyta</taxon>
        <taxon>Magnoliopsida</taxon>
        <taxon>Liliopsida</taxon>
        <taxon>Poales</taxon>
        <taxon>Poaceae</taxon>
        <taxon>BOP clade</taxon>
        <taxon>Oryzoideae</taxon>
        <taxon>Oryzeae</taxon>
        <taxon>Oryzinae</taxon>
        <taxon>Oryza</taxon>
        <taxon>Oryza sativa</taxon>
    </lineage>
</organism>
<evidence type="ECO:0000256" key="4">
    <source>
        <dbReference type="ARBA" id="ARBA00022989"/>
    </source>
</evidence>
<dbReference type="HOGENOM" id="CLU_011206_0_0_1"/>
<name>B8ANW3_ORYSI</name>
<gene>
    <name evidence="9" type="ORF">OsI_10131</name>
</gene>
<dbReference type="PROSITE" id="PS51201">
    <property type="entry name" value="RCK_N"/>
    <property type="match status" value="1"/>
</dbReference>
<accession>B8ANW3</accession>
<dbReference type="Pfam" id="PF06241">
    <property type="entry name" value="Castor_Poll_mid"/>
    <property type="match status" value="1"/>
</dbReference>
<dbReference type="PANTHER" id="PTHR31563">
    <property type="entry name" value="ION CHANNEL POLLUX-RELATED"/>
    <property type="match status" value="1"/>
</dbReference>
<feature type="region of interest" description="Disordered" evidence="6">
    <location>
        <begin position="647"/>
        <end position="676"/>
    </location>
</feature>
<keyword evidence="4 7" id="KW-1133">Transmembrane helix</keyword>
<dbReference type="Gene3D" id="3.40.50.720">
    <property type="entry name" value="NAD(P)-binding Rossmann-like Domain"/>
    <property type="match status" value="1"/>
</dbReference>
<dbReference type="InterPro" id="IPR044849">
    <property type="entry name" value="CASTOR/POLLUX/SYM8-like"/>
</dbReference>
<dbReference type="InterPro" id="IPR010420">
    <property type="entry name" value="CASTOR/POLLUX/SYM8_dom"/>
</dbReference>
<dbReference type="GO" id="GO:0016020">
    <property type="term" value="C:membrane"/>
    <property type="evidence" value="ECO:0007669"/>
    <property type="project" value="UniProtKB-SubCell"/>
</dbReference>
<dbReference type="AlphaFoldDB" id="B8ANW3"/>
<reference evidence="9 10" key="1">
    <citation type="journal article" date="2005" name="PLoS Biol.">
        <title>The genomes of Oryza sativa: a history of duplications.</title>
        <authorList>
            <person name="Yu J."/>
            <person name="Wang J."/>
            <person name="Lin W."/>
            <person name="Li S."/>
            <person name="Li H."/>
            <person name="Zhou J."/>
            <person name="Ni P."/>
            <person name="Dong W."/>
            <person name="Hu S."/>
            <person name="Zeng C."/>
            <person name="Zhang J."/>
            <person name="Zhang Y."/>
            <person name="Li R."/>
            <person name="Xu Z."/>
            <person name="Li S."/>
            <person name="Li X."/>
            <person name="Zheng H."/>
            <person name="Cong L."/>
            <person name="Lin L."/>
            <person name="Yin J."/>
            <person name="Geng J."/>
            <person name="Li G."/>
            <person name="Shi J."/>
            <person name="Liu J."/>
            <person name="Lv H."/>
            <person name="Li J."/>
            <person name="Wang J."/>
            <person name="Deng Y."/>
            <person name="Ran L."/>
            <person name="Shi X."/>
            <person name="Wang X."/>
            <person name="Wu Q."/>
            <person name="Li C."/>
            <person name="Ren X."/>
            <person name="Wang J."/>
            <person name="Wang X."/>
            <person name="Li D."/>
            <person name="Liu D."/>
            <person name="Zhang X."/>
            <person name="Ji Z."/>
            <person name="Zhao W."/>
            <person name="Sun Y."/>
            <person name="Zhang Z."/>
            <person name="Bao J."/>
            <person name="Han Y."/>
            <person name="Dong L."/>
            <person name="Ji J."/>
            <person name="Chen P."/>
            <person name="Wu S."/>
            <person name="Liu J."/>
            <person name="Xiao Y."/>
            <person name="Bu D."/>
            <person name="Tan J."/>
            <person name="Yang L."/>
            <person name="Ye C."/>
            <person name="Zhang J."/>
            <person name="Xu J."/>
            <person name="Zhou Y."/>
            <person name="Yu Y."/>
            <person name="Zhang B."/>
            <person name="Zhuang S."/>
            <person name="Wei H."/>
            <person name="Liu B."/>
            <person name="Lei M."/>
            <person name="Yu H."/>
            <person name="Li Y."/>
            <person name="Xu H."/>
            <person name="Wei S."/>
            <person name="He X."/>
            <person name="Fang L."/>
            <person name="Zhang Z."/>
            <person name="Zhang Y."/>
            <person name="Huang X."/>
            <person name="Su Z."/>
            <person name="Tong W."/>
            <person name="Li J."/>
            <person name="Tong Z."/>
            <person name="Li S."/>
            <person name="Ye J."/>
            <person name="Wang L."/>
            <person name="Fang L."/>
            <person name="Lei T."/>
            <person name="Chen C."/>
            <person name="Chen H."/>
            <person name="Xu Z."/>
            <person name="Li H."/>
            <person name="Huang H."/>
            <person name="Zhang F."/>
            <person name="Xu H."/>
            <person name="Li N."/>
            <person name="Zhao C."/>
            <person name="Li S."/>
            <person name="Dong L."/>
            <person name="Huang Y."/>
            <person name="Li L."/>
            <person name="Xi Y."/>
            <person name="Qi Q."/>
            <person name="Li W."/>
            <person name="Zhang B."/>
            <person name="Hu W."/>
            <person name="Zhang Y."/>
            <person name="Tian X."/>
            <person name="Jiao Y."/>
            <person name="Liang X."/>
            <person name="Jin J."/>
            <person name="Gao L."/>
            <person name="Zheng W."/>
            <person name="Hao B."/>
            <person name="Liu S."/>
            <person name="Wang W."/>
            <person name="Yuan L."/>
            <person name="Cao M."/>
            <person name="McDermott J."/>
            <person name="Samudrala R."/>
            <person name="Wang J."/>
            <person name="Wong G.K."/>
            <person name="Yang H."/>
        </authorList>
    </citation>
    <scope>NUCLEOTIDE SEQUENCE [LARGE SCALE GENOMIC DNA]</scope>
    <source>
        <strain evidence="10">cv. 93-11</strain>
    </source>
</reference>
<evidence type="ECO:0000256" key="3">
    <source>
        <dbReference type="ARBA" id="ARBA00022692"/>
    </source>
</evidence>
<feature type="domain" description="RCK N-terminal" evidence="8">
    <location>
        <begin position="403"/>
        <end position="552"/>
    </location>
</feature>
<sequence length="973" mass="108949">MEISLCLNVVLALDDPLVQLNMEKSMENGTKAVDVGQRQLKIMEECLAATIPDSQSFRWPPHPSPTLLRDSTAFFVKSKRLRFACHSRSTASVLPPAPREHLAAGGAAREVEEGGMRSQLDAAAVSSPPRAPAARRCLRPALPLALRFHAFPGQVRVYRGGGIGVGVRSAGHLPSKRGLVRVFDSAMGMNEKVANGNLEQPTTSTSGNNPSFPAEGNFNVVTVVSITFCVLHKIVIGQMQLMTKFLPWMSHNITNLPLACISDPMKKPVPLKLDVSFPQLPDIRWSISRLYYLFNSQLERNIALSIITLMITCFSLVVVGGFLFHKFRKNQQSLEECFWEAWACLISSSTHLRQKTRIERVLGFFLAIWGILFYSRLLSATTEQFRIQMHKVREGAQQQVIEDDHIIICGVNSHLPSILNQLNKFHESSIRLGTATARKQRILLLSDLPRKQIEKLGDSFAKDLNHIDVFTKSCSLSLTKSFERAAANKAKSIIILPAKNERYEVDTDAFLSLLALQSLPQIASIPTIVEASNSTTCDLLKSITGLNVQPVEMAASKLFVQCSRQKGLIKIYRHLLNYHKNVFNLFSFREVVGMKYVDVRRRIPDAVVCGIFRSGMMHFHPCEDEVLTETDKLLLIAPVSWRRRAQSTFSNSPNGAQNSSHYSESTEGQRSSSMALEVNETRLNSIRKRPSKTLSKSNDYTLGPREHVLIVGWRPKVTDMIREYDNYLGPGSVLEILSETPIKERSSIVNPLMQKQLKNIKVNHQVGCPMNYDTLKEAIIKFKKSRKHDQNVPFSVVVISDKDWLGGDTAQVDKQLAYTLLLAENICQKHDIKVEHLVSEIVDTGLGKQMSRIKPSLSFIGAEEVMSLVTAQVAGSSELNEVWKDILNAEGDEIYIKEIGFYMKEGEKISFSELAERAILRREVAVGYVKGKKQYINPTNKLELLSFEMTDQLIVISEFEGEQPVVRGGDTST</sequence>
<dbReference type="PANTHER" id="PTHR31563:SF13">
    <property type="entry name" value="ION CHANNEL POLLUX-LIKE 1-RELATED"/>
    <property type="match status" value="1"/>
</dbReference>
<evidence type="ECO:0000313" key="9">
    <source>
        <dbReference type="EMBL" id="EEC74570.1"/>
    </source>
</evidence>
<dbReference type="GO" id="GO:0006813">
    <property type="term" value="P:potassium ion transport"/>
    <property type="evidence" value="ECO:0007669"/>
    <property type="project" value="InterPro"/>
</dbReference>
<keyword evidence="3 7" id="KW-0812">Transmembrane</keyword>
<proteinExistence type="inferred from homology"/>
<dbReference type="EMBL" id="CM000128">
    <property type="protein sequence ID" value="EEC74570.1"/>
    <property type="molecule type" value="Genomic_DNA"/>
</dbReference>
<keyword evidence="5 7" id="KW-0472">Membrane</keyword>
<dbReference type="Proteomes" id="UP000007015">
    <property type="component" value="Chromosome 3"/>
</dbReference>
<evidence type="ECO:0000256" key="5">
    <source>
        <dbReference type="ARBA" id="ARBA00023136"/>
    </source>
</evidence>
<comment type="similarity">
    <text evidence="2">Belongs to the castor/pollux (TC 1.A.1.23) family.</text>
</comment>
<feature type="compositionally biased region" description="Polar residues" evidence="6">
    <location>
        <begin position="647"/>
        <end position="674"/>
    </location>
</feature>
<evidence type="ECO:0000259" key="8">
    <source>
        <dbReference type="PROSITE" id="PS51201"/>
    </source>
</evidence>
<dbReference type="OMA" id="HHIDVLT"/>
<protein>
    <recommendedName>
        <fullName evidence="8">RCK N-terminal domain-containing protein</fullName>
    </recommendedName>
</protein>
<evidence type="ECO:0000256" key="7">
    <source>
        <dbReference type="SAM" id="Phobius"/>
    </source>
</evidence>
<dbReference type="STRING" id="39946.B8ANW3"/>
<dbReference type="InterPro" id="IPR003148">
    <property type="entry name" value="RCK_N"/>
</dbReference>
<feature type="region of interest" description="Disordered" evidence="6">
    <location>
        <begin position="105"/>
        <end position="129"/>
    </location>
</feature>
<evidence type="ECO:0000313" key="10">
    <source>
        <dbReference type="Proteomes" id="UP000007015"/>
    </source>
</evidence>
<feature type="transmembrane region" description="Helical" evidence="7">
    <location>
        <begin position="361"/>
        <end position="379"/>
    </location>
</feature>
<evidence type="ECO:0000256" key="2">
    <source>
        <dbReference type="ARBA" id="ARBA00008577"/>
    </source>
</evidence>
<dbReference type="Gramene" id="BGIOSGA011923-TA">
    <property type="protein sequence ID" value="BGIOSGA011923-PA"/>
    <property type="gene ID" value="BGIOSGA011923"/>
</dbReference>
<comment type="subcellular location">
    <subcellularLocation>
        <location evidence="1">Membrane</location>
        <topology evidence="1">Multi-pass membrane protein</topology>
    </subcellularLocation>
</comment>